<dbReference type="PANTHER" id="PTHR11861:SF8">
    <property type="entry name" value="PKD DOMAIN-CONTAINING PROTEIN"/>
    <property type="match status" value="1"/>
</dbReference>
<dbReference type="InterPro" id="IPR035986">
    <property type="entry name" value="PKD_dom_sf"/>
</dbReference>
<sequence length="1654" mass="179925">MKLLSRIQIVASLFLVFLITFPGYTESIQIAISSSSDDAEESSTGSVSLSSSDLELTEDGGVQTVGMRFTDINLPQGAVISRAYVQFQVDETSSASTQLLIEGEATDNPLTFTSSNNNISNRQRTSANVSWTPVAWPATNARGSDQQTPDLRSIVQELVGRSGWSAGQAMVFIVSGTGERTAESFNGDAAAAPTLHIEYSIDGNPAPVASFNATPTNGNSPLLVSFDASNATDNGSITRYNWDFGDGNQAADSSATVEHSYATPGNYTATLTVTDNEDKSSTAEQVITVTDSNAPSVLEIAINSGDDDAEESSTGSVSLGSSDLELTEDGGVQTVGMRFTSINLPQGAVISRAYVQFQVDETSSASTQLRIEGEAADNPSTFISSNNNISNRLRTNANVSWTPVAWPATNARGSDQQTPDLRSIVQELVGRSGWSAGQAMVFIVSGTGERTAESFNGDAAAAPTLHIEFSIDGNPAPVASFNATPTSGNSPLLVSFDARNSTDNDSITRYDWDFGDGNQAADSSATVTHSYTTLGNYTATLTVTDNENKSSTAEQVITVTDSNAPSVLEIAINSGDDDAEESSTGSMSLGSSDLELTEDGGVQTVGMRFTDINLPQGAVISRAYVQFQVDETSSVSTQLLIEGEATDNPLTFTSSNNNISNRPRTSANVNWTPAAWPATDARGTDQQTPDLRSIVQEMVGRSGWNAGQAMVFIVSGTGERTAESFNGDVAAAPTLHIEYSVDSSADHIAPTITLNGSNPQIVELGDEYIEAGATATDETDGDLTEQINISGSVNMDLPGDHIITYSVSDASNNYTEVQRVVTVRAPASTDTIVVNEILVANTVTNYDPTFKEFSAWIELYNSTDEEVDIGGYYLSDDASVADKWRVPSGTTILANSYLLIWADGEDTGLHTNFGLDSDGEELLLSDDTGVRLATLEFPEQKSDISFGVSNGSLYYMLPTPGRANGVLHATADLSEKPEYSLASGFYDNPQTLSLTQANNADIYYTTDGSTPSLSSTKFTLPIAIDETTVIRAFSLEEGGLPSKMVTATYFIDESLSLPVVSITLDDEYLYDNEIGIYENYDENWTRTGTVEYFQDGESKFSQLAGFKIHGNNTRRYDQKSFAVYAKKKYGEKSIKYPLFRDKPLIDKVKSFVLRNGGTEWDGARSMIGDAVQQGIVKDHMDIDYQSYHPSVVFLNGKYWGIHNIREKLNEDYIEANHGIDSKEVDILENDAELSEGTDTAYVALKAFLNSNDLSDDSAYAEAASQIDVVELMNHAIVQSFVRNTSIGHNLKYWRQQINEGKWRWMLFDLDRGFRSTSSSVLSLVMDDIPTNIVFHNMMKNDGFKNAFASRYFTHLNLTFQTDRMDGIIESLQAEIVSEIPRHFQKWTTNSDGGELSFSSWSERIDQLLSFSDRRPDLVRATLRDELDLSGANDLHVFTAANGKVFVDDVELTESYTGEYFDNAEVALTAKPDNGYKFVRWSTGDVISTLNVLLNTDKSISALFEVDTQLEAIVINEIMATADSGLADSDGDFSDWIELYNEGEVDVDLQGWCLSDNATSPEKWCFSTSIILPVGEYLLVFASEKNINQAGSELHTNFKLSKDGEYLGLRRDDETVSHEFSPQFPEQNENISYGKKLDGSFGYFQNSTPNMLNSE</sequence>
<dbReference type="InterPro" id="IPR022409">
    <property type="entry name" value="PKD/Chitinase_dom"/>
</dbReference>
<accession>A0A6S6TW95</accession>
<dbReference type="Gene3D" id="2.60.40.10">
    <property type="entry name" value="Immunoglobulins"/>
    <property type="match status" value="3"/>
</dbReference>
<reference evidence="6" key="1">
    <citation type="submission" date="2020-01" db="EMBL/GenBank/DDBJ databases">
        <authorList>
            <person name="Meier V. D."/>
            <person name="Meier V D."/>
        </authorList>
    </citation>
    <scope>NUCLEOTIDE SEQUENCE</scope>
    <source>
        <strain evidence="6">HLG_WM_MAG_07</strain>
    </source>
</reference>
<dbReference type="SMART" id="SM00089">
    <property type="entry name" value="PKD"/>
    <property type="match status" value="2"/>
</dbReference>
<dbReference type="InterPro" id="IPR014867">
    <property type="entry name" value="Spore_coat_CotH_CotH2/3/7"/>
</dbReference>
<dbReference type="SUPFAM" id="SSF74853">
    <property type="entry name" value="Lamin A/C globular tail domain"/>
    <property type="match status" value="2"/>
</dbReference>
<evidence type="ECO:0000256" key="3">
    <source>
        <dbReference type="SAM" id="MobiDB-lite"/>
    </source>
</evidence>
<evidence type="ECO:0000256" key="2">
    <source>
        <dbReference type="ARBA" id="ARBA00023180"/>
    </source>
</evidence>
<protein>
    <submittedName>
        <fullName evidence="6">Uncharacterized protein</fullName>
    </submittedName>
</protein>
<feature type="domain" description="LTD" evidence="5">
    <location>
        <begin position="819"/>
        <end position="939"/>
    </location>
</feature>
<dbReference type="GO" id="GO:0005886">
    <property type="term" value="C:plasma membrane"/>
    <property type="evidence" value="ECO:0007669"/>
    <property type="project" value="TreeGrafter"/>
</dbReference>
<dbReference type="Pfam" id="PF00932">
    <property type="entry name" value="LTD"/>
    <property type="match status" value="2"/>
</dbReference>
<dbReference type="CDD" id="cd00146">
    <property type="entry name" value="PKD"/>
    <property type="match status" value="2"/>
</dbReference>
<feature type="region of interest" description="Disordered" evidence="3">
    <location>
        <begin position="575"/>
        <end position="594"/>
    </location>
</feature>
<evidence type="ECO:0000259" key="4">
    <source>
        <dbReference type="PROSITE" id="PS50093"/>
    </source>
</evidence>
<feature type="region of interest" description="Disordered" evidence="3">
    <location>
        <begin position="304"/>
        <end position="325"/>
    </location>
</feature>
<dbReference type="InterPro" id="IPR032179">
    <property type="entry name" value="Cry22Aa_Ig-like"/>
</dbReference>
<dbReference type="InterPro" id="IPR045219">
    <property type="entry name" value="PKAT"/>
</dbReference>
<name>A0A6S6TW95_9GAMM</name>
<keyword evidence="1" id="KW-0732">Signal</keyword>
<dbReference type="InterPro" id="IPR013783">
    <property type="entry name" value="Ig-like_fold"/>
</dbReference>
<dbReference type="Pfam" id="PF16403">
    <property type="entry name" value="Bact_surface_Ig-like"/>
    <property type="match status" value="1"/>
</dbReference>
<evidence type="ECO:0000256" key="1">
    <source>
        <dbReference type="ARBA" id="ARBA00022729"/>
    </source>
</evidence>
<evidence type="ECO:0000259" key="5">
    <source>
        <dbReference type="PROSITE" id="PS51841"/>
    </source>
</evidence>
<dbReference type="Pfam" id="PF13290">
    <property type="entry name" value="CHB_HEX_C_1"/>
    <property type="match status" value="1"/>
</dbReference>
<dbReference type="Pfam" id="PF18998">
    <property type="entry name" value="Flg_new_2"/>
    <property type="match status" value="1"/>
</dbReference>
<dbReference type="PROSITE" id="PS51841">
    <property type="entry name" value="LTD"/>
    <property type="match status" value="2"/>
</dbReference>
<keyword evidence="2" id="KW-0325">Glycoprotein</keyword>
<dbReference type="Gene3D" id="2.60.40.1260">
    <property type="entry name" value="Lamin Tail domain"/>
    <property type="match status" value="2"/>
</dbReference>
<proteinExistence type="predicted"/>
<dbReference type="EMBL" id="CACVAY010000092">
    <property type="protein sequence ID" value="CAA6819376.1"/>
    <property type="molecule type" value="Genomic_DNA"/>
</dbReference>
<feature type="compositionally biased region" description="Low complexity" evidence="3">
    <location>
        <begin position="312"/>
        <end position="322"/>
    </location>
</feature>
<dbReference type="Pfam" id="PF18911">
    <property type="entry name" value="PKD_4"/>
    <property type="match status" value="2"/>
</dbReference>
<dbReference type="PANTHER" id="PTHR11861">
    <property type="entry name" value="MELANOCYTE PROTEIN PMEL 17-RELATED"/>
    <property type="match status" value="1"/>
</dbReference>
<feature type="compositionally biased region" description="Low complexity" evidence="3">
    <location>
        <begin position="582"/>
        <end position="592"/>
    </location>
</feature>
<feature type="domain" description="LTD" evidence="5">
    <location>
        <begin position="1503"/>
        <end position="1623"/>
    </location>
</feature>
<dbReference type="Pfam" id="PF08757">
    <property type="entry name" value="CotH"/>
    <property type="match status" value="1"/>
</dbReference>
<dbReference type="InterPro" id="IPR036415">
    <property type="entry name" value="Lamin_tail_dom_sf"/>
</dbReference>
<feature type="domain" description="PKD" evidence="4">
    <location>
        <begin position="477"/>
        <end position="566"/>
    </location>
</feature>
<evidence type="ECO:0000313" key="6">
    <source>
        <dbReference type="EMBL" id="CAA6819376.1"/>
    </source>
</evidence>
<dbReference type="InterPro" id="IPR001322">
    <property type="entry name" value="Lamin_tail_dom"/>
</dbReference>
<feature type="domain" description="PKD" evidence="4">
    <location>
        <begin position="207"/>
        <end position="296"/>
    </location>
</feature>
<dbReference type="InterPro" id="IPR044060">
    <property type="entry name" value="Bacterial_rp_domain"/>
</dbReference>
<organism evidence="6">
    <name type="scientific">uncultured Thiotrichaceae bacterium</name>
    <dbReference type="NCBI Taxonomy" id="298394"/>
    <lineage>
        <taxon>Bacteria</taxon>
        <taxon>Pseudomonadati</taxon>
        <taxon>Pseudomonadota</taxon>
        <taxon>Gammaproteobacteria</taxon>
        <taxon>Thiotrichales</taxon>
        <taxon>Thiotrichaceae</taxon>
        <taxon>environmental samples</taxon>
    </lineage>
</organism>
<dbReference type="SUPFAM" id="SSF49299">
    <property type="entry name" value="PKD domain"/>
    <property type="match status" value="2"/>
</dbReference>
<dbReference type="PROSITE" id="PS50093">
    <property type="entry name" value="PKD"/>
    <property type="match status" value="2"/>
</dbReference>
<dbReference type="InterPro" id="IPR000601">
    <property type="entry name" value="PKD_dom"/>
</dbReference>
<dbReference type="InterPro" id="IPR059177">
    <property type="entry name" value="GH29D-like_dom"/>
</dbReference>
<gene>
    <name evidence="6" type="ORF">HELGO_WM18675</name>
</gene>